<feature type="region of interest" description="Disordered" evidence="1">
    <location>
        <begin position="60"/>
        <end position="85"/>
    </location>
</feature>
<feature type="compositionally biased region" description="Low complexity" evidence="1">
    <location>
        <begin position="393"/>
        <end position="406"/>
    </location>
</feature>
<feature type="compositionally biased region" description="Polar residues" evidence="1">
    <location>
        <begin position="361"/>
        <end position="375"/>
    </location>
</feature>
<reference evidence="3 4" key="1">
    <citation type="journal article" date="2018" name="New Phytol.">
        <title>Phylogenomics of Endogonaceae and evolution of mycorrhizas within Mucoromycota.</title>
        <authorList>
            <person name="Chang Y."/>
            <person name="Desiro A."/>
            <person name="Na H."/>
            <person name="Sandor L."/>
            <person name="Lipzen A."/>
            <person name="Clum A."/>
            <person name="Barry K."/>
            <person name="Grigoriev I.V."/>
            <person name="Martin F.M."/>
            <person name="Stajich J.E."/>
            <person name="Smith M.E."/>
            <person name="Bonito G."/>
            <person name="Spatafora J.W."/>
        </authorList>
    </citation>
    <scope>NUCLEOTIDE SEQUENCE [LARGE SCALE GENOMIC DNA]</scope>
    <source>
        <strain evidence="3 4">AD002</strain>
    </source>
</reference>
<gene>
    <name evidence="3" type="ORF">BC938DRAFT_478109</name>
</gene>
<dbReference type="InterPro" id="IPR036915">
    <property type="entry name" value="Cyclin-like_sf"/>
</dbReference>
<comment type="caution">
    <text evidence="3">The sequence shown here is derived from an EMBL/GenBank/DDBJ whole genome shotgun (WGS) entry which is preliminary data.</text>
</comment>
<dbReference type="Proteomes" id="UP000274822">
    <property type="component" value="Unassembled WGS sequence"/>
</dbReference>
<dbReference type="PANTHER" id="PTHR15615:SF10">
    <property type="entry name" value="PHO85 CYCLIN-2-RELATED"/>
    <property type="match status" value="1"/>
</dbReference>
<name>A0A433QNF3_9FUNG</name>
<evidence type="ECO:0000256" key="1">
    <source>
        <dbReference type="SAM" id="MobiDB-lite"/>
    </source>
</evidence>
<dbReference type="InterPro" id="IPR013922">
    <property type="entry name" value="Cyclin_PHO80-like"/>
</dbReference>
<feature type="domain" description="Cyclin N-terminal" evidence="2">
    <location>
        <begin position="102"/>
        <end position="194"/>
    </location>
</feature>
<evidence type="ECO:0000259" key="2">
    <source>
        <dbReference type="Pfam" id="PF00134"/>
    </source>
</evidence>
<feature type="compositionally biased region" description="Low complexity" evidence="1">
    <location>
        <begin position="65"/>
        <end position="77"/>
    </location>
</feature>
<accession>A0A433QNF3</accession>
<dbReference type="Gene3D" id="1.10.472.10">
    <property type="entry name" value="Cyclin-like"/>
    <property type="match status" value="1"/>
</dbReference>
<dbReference type="CDD" id="cd20557">
    <property type="entry name" value="CYCLIN_ScPCL1-like"/>
    <property type="match status" value="1"/>
</dbReference>
<dbReference type="GO" id="GO:0005634">
    <property type="term" value="C:nucleus"/>
    <property type="evidence" value="ECO:0007669"/>
    <property type="project" value="TreeGrafter"/>
</dbReference>
<protein>
    <recommendedName>
        <fullName evidence="2">Cyclin N-terminal domain-containing protein</fullName>
    </recommendedName>
</protein>
<evidence type="ECO:0000313" key="4">
    <source>
        <dbReference type="Proteomes" id="UP000274822"/>
    </source>
</evidence>
<dbReference type="PANTHER" id="PTHR15615">
    <property type="match status" value="1"/>
</dbReference>
<proteinExistence type="predicted"/>
<dbReference type="GO" id="GO:0016538">
    <property type="term" value="F:cyclin-dependent protein serine/threonine kinase regulator activity"/>
    <property type="evidence" value="ECO:0007669"/>
    <property type="project" value="TreeGrafter"/>
</dbReference>
<feature type="region of interest" description="Disordered" evidence="1">
    <location>
        <begin position="393"/>
        <end position="440"/>
    </location>
</feature>
<feature type="compositionally biased region" description="Low complexity" evidence="1">
    <location>
        <begin position="422"/>
        <end position="440"/>
    </location>
</feature>
<keyword evidence="4" id="KW-1185">Reference proteome</keyword>
<dbReference type="AlphaFoldDB" id="A0A433QNF3"/>
<dbReference type="Pfam" id="PF00134">
    <property type="entry name" value="Cyclin_N"/>
    <property type="match status" value="1"/>
</dbReference>
<sequence length="509" mass="55874">METIPSTICPGGSLANVALALLIMGPVTNDTIAHVAQKAGEVIFCVPPPPAIASDLQANATQQISTTPTTPTSPHHPNGNKPPTTAAEQDEMVVVPPLDVFVEHVVRRSNVQTGTLLATLVYLDRLRNKLPKTAKGMHCTRHRIFLATLIITSKYLNDSSPKNKYWARYSSVFSVLEINLMEKQLLFLLDFDLRITEEDLFEHLSVFFNKPAKSRVRAPLQQQHVPLQPILSEYTVHRAPLSTYPTVIPKLQSVPQKVDVKLSSASQLGMNRPSSFPPMPNRSVKMICRSPLSSGSDYEDADSVNILDDHYMIANPTCQRYGHPTPHDSLSNGVEIMDPYTDYLTSSPENYISHGGHRFSIGSQSRRQSGDSAYSSDESDLISLFPCFKPALSTPSSFSSNTSTSTNRPITPMCNTVSRPHTLQPSLSSSSTASASSCNSPQYRAQVLPHSYRARSRQPSEAAASLAGVQQAQALSRTDRPPTANVFARFCRGPEPLRLRTNRLNIGDL</sequence>
<organism evidence="3 4">
    <name type="scientific">Jimgerdemannia flammicorona</name>
    <dbReference type="NCBI Taxonomy" id="994334"/>
    <lineage>
        <taxon>Eukaryota</taxon>
        <taxon>Fungi</taxon>
        <taxon>Fungi incertae sedis</taxon>
        <taxon>Mucoromycota</taxon>
        <taxon>Mucoromycotina</taxon>
        <taxon>Endogonomycetes</taxon>
        <taxon>Endogonales</taxon>
        <taxon>Endogonaceae</taxon>
        <taxon>Jimgerdemannia</taxon>
    </lineage>
</organism>
<dbReference type="GO" id="GO:0019901">
    <property type="term" value="F:protein kinase binding"/>
    <property type="evidence" value="ECO:0007669"/>
    <property type="project" value="InterPro"/>
</dbReference>
<evidence type="ECO:0000313" key="3">
    <source>
        <dbReference type="EMBL" id="RUS31289.1"/>
    </source>
</evidence>
<dbReference type="InterPro" id="IPR006671">
    <property type="entry name" value="Cyclin_N"/>
</dbReference>
<dbReference type="GO" id="GO:0000307">
    <property type="term" value="C:cyclin-dependent protein kinase holoenzyme complex"/>
    <property type="evidence" value="ECO:0007669"/>
    <property type="project" value="TreeGrafter"/>
</dbReference>
<feature type="region of interest" description="Disordered" evidence="1">
    <location>
        <begin position="355"/>
        <end position="375"/>
    </location>
</feature>
<feature type="compositionally biased region" description="Polar residues" evidence="1">
    <location>
        <begin position="407"/>
        <end position="421"/>
    </location>
</feature>
<dbReference type="SUPFAM" id="SSF47954">
    <property type="entry name" value="Cyclin-like"/>
    <property type="match status" value="1"/>
</dbReference>
<dbReference type="EMBL" id="RBNJ01003098">
    <property type="protein sequence ID" value="RUS31289.1"/>
    <property type="molecule type" value="Genomic_DNA"/>
</dbReference>